<evidence type="ECO:0000313" key="1">
    <source>
        <dbReference type="EMBL" id="KAJ0112584.1"/>
    </source>
</evidence>
<evidence type="ECO:0000313" key="2">
    <source>
        <dbReference type="Proteomes" id="UP001164250"/>
    </source>
</evidence>
<comment type="caution">
    <text evidence="1">The sequence shown here is derived from an EMBL/GenBank/DDBJ whole genome shotgun (WGS) entry which is preliminary data.</text>
</comment>
<dbReference type="EMBL" id="CM047897">
    <property type="protein sequence ID" value="KAJ0112584.1"/>
    <property type="molecule type" value="Genomic_DNA"/>
</dbReference>
<keyword evidence="2" id="KW-1185">Reference proteome</keyword>
<proteinExistence type="predicted"/>
<accession>A0ACC1CA18</accession>
<dbReference type="Proteomes" id="UP001164250">
    <property type="component" value="Chromosome 1"/>
</dbReference>
<gene>
    <name evidence="1" type="ORF">Patl1_02211</name>
</gene>
<reference evidence="2" key="1">
    <citation type="journal article" date="2023" name="G3 (Bethesda)">
        <title>Genome assembly and association tests identify interacting loci associated with vigor, precocity, and sex in interspecific pistachio rootstocks.</title>
        <authorList>
            <person name="Palmer W."/>
            <person name="Jacygrad E."/>
            <person name="Sagayaradj S."/>
            <person name="Cavanaugh K."/>
            <person name="Han R."/>
            <person name="Bertier L."/>
            <person name="Beede B."/>
            <person name="Kafkas S."/>
            <person name="Golino D."/>
            <person name="Preece J."/>
            <person name="Michelmore R."/>
        </authorList>
    </citation>
    <scope>NUCLEOTIDE SEQUENCE [LARGE SCALE GENOMIC DNA]</scope>
</reference>
<name>A0ACC1CA18_9ROSI</name>
<organism evidence="1 2">
    <name type="scientific">Pistacia atlantica</name>
    <dbReference type="NCBI Taxonomy" id="434234"/>
    <lineage>
        <taxon>Eukaryota</taxon>
        <taxon>Viridiplantae</taxon>
        <taxon>Streptophyta</taxon>
        <taxon>Embryophyta</taxon>
        <taxon>Tracheophyta</taxon>
        <taxon>Spermatophyta</taxon>
        <taxon>Magnoliopsida</taxon>
        <taxon>eudicotyledons</taxon>
        <taxon>Gunneridae</taxon>
        <taxon>Pentapetalae</taxon>
        <taxon>rosids</taxon>
        <taxon>malvids</taxon>
        <taxon>Sapindales</taxon>
        <taxon>Anacardiaceae</taxon>
        <taxon>Pistacia</taxon>
    </lineage>
</organism>
<protein>
    <submittedName>
        <fullName evidence="1">Uncharacterized protein</fullName>
    </submittedName>
</protein>
<sequence>MEKGFGTLHKFNKFFNDAMACTTKIISGAIISGYKDGFSSIGSLVDVGGETGEFEIVKSYPHIKGINFDFPHVMATAPENEGVSHVAGDMFEAVPQADAVIMKKSNSRENKVIIVEAALGYNNNGLLMRVDTNNNSKERTEPEGPEWKKNLEEAGLSHYNNIINIPAFPSIVEAFPN</sequence>